<name>A0A0J7YSC9_STRVR</name>
<dbReference type="AlphaFoldDB" id="A0A0J7YSC9"/>
<evidence type="ECO:0000313" key="1">
    <source>
        <dbReference type="EMBL" id="KMS66586.1"/>
    </source>
</evidence>
<dbReference type="EMBL" id="LFNT01000154">
    <property type="protein sequence ID" value="KMS66586.1"/>
    <property type="molecule type" value="Genomic_DNA"/>
</dbReference>
<dbReference type="Proteomes" id="UP000037432">
    <property type="component" value="Unassembled WGS sequence"/>
</dbReference>
<protein>
    <submittedName>
        <fullName evidence="1">Uncharacterized protein</fullName>
    </submittedName>
</protein>
<sequence>MLPRQPVGGSRAASSMIGRMVVRSPASLKTFSTRARRAGDGVLAPAVSVLDVRPSVKKGKETDTEFAPSPTR</sequence>
<proteinExistence type="predicted"/>
<dbReference type="PATRIC" id="fig|1938.3.peg.2087"/>
<organism evidence="1 2">
    <name type="scientific">Streptomyces viridochromogenes</name>
    <dbReference type="NCBI Taxonomy" id="1938"/>
    <lineage>
        <taxon>Bacteria</taxon>
        <taxon>Bacillati</taxon>
        <taxon>Actinomycetota</taxon>
        <taxon>Actinomycetes</taxon>
        <taxon>Kitasatosporales</taxon>
        <taxon>Streptomycetaceae</taxon>
        <taxon>Streptomyces</taxon>
    </lineage>
</organism>
<accession>A0A0J7YSC9</accession>
<evidence type="ECO:0000313" key="2">
    <source>
        <dbReference type="Proteomes" id="UP000037432"/>
    </source>
</evidence>
<gene>
    <name evidence="1" type="ORF">ACM01_45740</name>
</gene>
<reference evidence="1 2" key="1">
    <citation type="submission" date="2015-06" db="EMBL/GenBank/DDBJ databases">
        <authorList>
            <person name="Ju K.-S."/>
            <person name="Doroghazi J.R."/>
            <person name="Metcalf W.W."/>
        </authorList>
    </citation>
    <scope>NUCLEOTIDE SEQUENCE [LARGE SCALE GENOMIC DNA]</scope>
    <source>
        <strain evidence="1 2">NRRL 3414</strain>
    </source>
</reference>
<comment type="caution">
    <text evidence="1">The sequence shown here is derived from an EMBL/GenBank/DDBJ whole genome shotgun (WGS) entry which is preliminary data.</text>
</comment>